<comment type="caution">
    <text evidence="1">The sequence shown here is derived from an EMBL/GenBank/DDBJ whole genome shotgun (WGS) entry which is preliminary data.</text>
</comment>
<gene>
    <name evidence="1" type="ORF">GCM10022215_02380</name>
</gene>
<evidence type="ECO:0008006" key="3">
    <source>
        <dbReference type="Google" id="ProtNLM"/>
    </source>
</evidence>
<dbReference type="Gene3D" id="2.40.30.100">
    <property type="entry name" value="AF2212/PG0164-like"/>
    <property type="match status" value="1"/>
</dbReference>
<dbReference type="InterPro" id="IPR037079">
    <property type="entry name" value="AF2212/PG0164-like_sf"/>
</dbReference>
<dbReference type="SUPFAM" id="SSF141694">
    <property type="entry name" value="AF2212/PG0164-like"/>
    <property type="match status" value="1"/>
</dbReference>
<dbReference type="InterPro" id="IPR015018">
    <property type="entry name" value="DUF1905"/>
</dbReference>
<dbReference type="Pfam" id="PF08922">
    <property type="entry name" value="DUF1905"/>
    <property type="match status" value="1"/>
</dbReference>
<dbReference type="EMBL" id="BAAAZH010000001">
    <property type="protein sequence ID" value="GAA4108567.1"/>
    <property type="molecule type" value="Genomic_DNA"/>
</dbReference>
<dbReference type="Proteomes" id="UP001501495">
    <property type="component" value="Unassembled WGS sequence"/>
</dbReference>
<accession>A0ABP7XA33</accession>
<organism evidence="1 2">
    <name type="scientific">Nocardioides fonticola</name>
    <dbReference type="NCBI Taxonomy" id="450363"/>
    <lineage>
        <taxon>Bacteria</taxon>
        <taxon>Bacillati</taxon>
        <taxon>Actinomycetota</taxon>
        <taxon>Actinomycetes</taxon>
        <taxon>Propionibacteriales</taxon>
        <taxon>Nocardioidaceae</taxon>
        <taxon>Nocardioides</taxon>
    </lineage>
</organism>
<evidence type="ECO:0000313" key="1">
    <source>
        <dbReference type="EMBL" id="GAA4108567.1"/>
    </source>
</evidence>
<name>A0ABP7XA33_9ACTN</name>
<proteinExistence type="predicted"/>
<sequence length="95" mass="10193">MEMVVEGEIVHWRGPAPHHFVPVVDDDAAAIAEVAAGLTYGWGVVPVTVELGATTWTTSLFPRDGGYLVPLRAAVRRAEGVGIGDVVRVVLRFEL</sequence>
<keyword evidence="2" id="KW-1185">Reference proteome</keyword>
<reference evidence="2" key="1">
    <citation type="journal article" date="2019" name="Int. J. Syst. Evol. Microbiol.">
        <title>The Global Catalogue of Microorganisms (GCM) 10K type strain sequencing project: providing services to taxonomists for standard genome sequencing and annotation.</title>
        <authorList>
            <consortium name="The Broad Institute Genomics Platform"/>
            <consortium name="The Broad Institute Genome Sequencing Center for Infectious Disease"/>
            <person name="Wu L."/>
            <person name="Ma J."/>
        </authorList>
    </citation>
    <scope>NUCLEOTIDE SEQUENCE [LARGE SCALE GENOMIC DNA]</scope>
    <source>
        <strain evidence="2">JCM 16703</strain>
    </source>
</reference>
<protein>
    <recommendedName>
        <fullName evidence="3">DUF1905 domain-containing protein</fullName>
    </recommendedName>
</protein>
<dbReference type="RefSeq" id="WP_344731355.1">
    <property type="nucleotide sequence ID" value="NZ_BAAAZH010000001.1"/>
</dbReference>
<evidence type="ECO:0000313" key="2">
    <source>
        <dbReference type="Proteomes" id="UP001501495"/>
    </source>
</evidence>